<evidence type="ECO:0000256" key="1">
    <source>
        <dbReference type="ARBA" id="ARBA00022500"/>
    </source>
</evidence>
<keyword evidence="7" id="KW-1133">Transmembrane helix</keyword>
<evidence type="ECO:0000256" key="6">
    <source>
        <dbReference type="SAM" id="MobiDB-lite"/>
    </source>
</evidence>
<dbReference type="AlphaFoldDB" id="A0A1M7YUF7"/>
<dbReference type="InterPro" id="IPR032255">
    <property type="entry name" value="HBM"/>
</dbReference>
<comment type="similarity">
    <text evidence="3">Belongs to the methyl-accepting chemotaxis (MCP) protein family.</text>
</comment>
<dbReference type="PROSITE" id="PS51753">
    <property type="entry name" value="HBM"/>
    <property type="match status" value="1"/>
</dbReference>
<dbReference type="Gene3D" id="1.10.287.950">
    <property type="entry name" value="Methyl-accepting chemotaxis protein"/>
    <property type="match status" value="1"/>
</dbReference>
<dbReference type="InterPro" id="IPR003660">
    <property type="entry name" value="HAMP_dom"/>
</dbReference>
<feature type="region of interest" description="Disordered" evidence="6">
    <location>
        <begin position="420"/>
        <end position="446"/>
    </location>
</feature>
<evidence type="ECO:0000259" key="10">
    <source>
        <dbReference type="PROSITE" id="PS51753"/>
    </source>
</evidence>
<evidence type="ECO:0000256" key="7">
    <source>
        <dbReference type="SAM" id="Phobius"/>
    </source>
</evidence>
<dbReference type="GO" id="GO:0006935">
    <property type="term" value="P:chemotaxis"/>
    <property type="evidence" value="ECO:0007669"/>
    <property type="project" value="UniProtKB-KW"/>
</dbReference>
<dbReference type="PANTHER" id="PTHR43531">
    <property type="entry name" value="PROTEIN ICFG"/>
    <property type="match status" value="1"/>
</dbReference>
<reference evidence="12" key="1">
    <citation type="submission" date="2016-12" db="EMBL/GenBank/DDBJ databases">
        <authorList>
            <person name="Rodrigo-Torres L."/>
            <person name="Arahal R.D."/>
            <person name="Lucena T."/>
        </authorList>
    </citation>
    <scope>NUCLEOTIDE SEQUENCE [LARGE SCALE GENOMIC DNA]</scope>
</reference>
<feature type="domain" description="HAMP" evidence="9">
    <location>
        <begin position="360"/>
        <end position="410"/>
    </location>
</feature>
<evidence type="ECO:0000256" key="4">
    <source>
        <dbReference type="PROSITE-ProRule" id="PRU00284"/>
    </source>
</evidence>
<dbReference type="OrthoDB" id="9795078at2"/>
<dbReference type="InterPro" id="IPR004089">
    <property type="entry name" value="MCPsignal_dom"/>
</dbReference>
<feature type="transmembrane region" description="Helical" evidence="7">
    <location>
        <begin position="7"/>
        <end position="30"/>
    </location>
</feature>
<evidence type="ECO:0000256" key="3">
    <source>
        <dbReference type="ARBA" id="ARBA00029447"/>
    </source>
</evidence>
<dbReference type="PRINTS" id="PR00260">
    <property type="entry name" value="CHEMTRNSDUCR"/>
</dbReference>
<dbReference type="PROSITE" id="PS50111">
    <property type="entry name" value="CHEMOTAXIS_TRANSDUC_2"/>
    <property type="match status" value="1"/>
</dbReference>
<dbReference type="GO" id="GO:0007165">
    <property type="term" value="P:signal transduction"/>
    <property type="evidence" value="ECO:0007669"/>
    <property type="project" value="UniProtKB-KW"/>
</dbReference>
<dbReference type="Gene3D" id="1.20.1440.210">
    <property type="match status" value="1"/>
</dbReference>
<feature type="domain" description="HBM" evidence="10">
    <location>
        <begin position="42"/>
        <end position="282"/>
    </location>
</feature>
<dbReference type="STRING" id="1117707.VQ7734_02079"/>
<evidence type="ECO:0000259" key="8">
    <source>
        <dbReference type="PROSITE" id="PS50111"/>
    </source>
</evidence>
<feature type="compositionally biased region" description="Polar residues" evidence="6">
    <location>
        <begin position="420"/>
        <end position="433"/>
    </location>
</feature>
<feature type="coiled-coil region" evidence="5">
    <location>
        <begin position="194"/>
        <end position="221"/>
    </location>
</feature>
<keyword evidence="1" id="KW-0145">Chemotaxis</keyword>
<keyword evidence="7" id="KW-0472">Membrane</keyword>
<dbReference type="GO" id="GO:0016020">
    <property type="term" value="C:membrane"/>
    <property type="evidence" value="ECO:0007669"/>
    <property type="project" value="InterPro"/>
</dbReference>
<dbReference type="SUPFAM" id="SSF58104">
    <property type="entry name" value="Methyl-accepting chemotaxis protein (MCP) signaling domain"/>
    <property type="match status" value="1"/>
</dbReference>
<dbReference type="InterPro" id="IPR051310">
    <property type="entry name" value="MCP_chemotaxis"/>
</dbReference>
<gene>
    <name evidence="11" type="primary">tar</name>
    <name evidence="11" type="ORF">VQ7734_02079</name>
</gene>
<dbReference type="PANTHER" id="PTHR43531:SF11">
    <property type="entry name" value="METHYL-ACCEPTING CHEMOTAXIS PROTEIN 3"/>
    <property type="match status" value="1"/>
</dbReference>
<dbReference type="PROSITE" id="PS50885">
    <property type="entry name" value="HAMP"/>
    <property type="match status" value="1"/>
</dbReference>
<dbReference type="Pfam" id="PF00015">
    <property type="entry name" value="MCPsignal"/>
    <property type="match status" value="1"/>
</dbReference>
<name>A0A1M7YUF7_9VIBR</name>
<dbReference type="EMBL" id="FRFG01000023">
    <property type="protein sequence ID" value="SHO56310.1"/>
    <property type="molecule type" value="Genomic_DNA"/>
</dbReference>
<evidence type="ECO:0000259" key="9">
    <source>
        <dbReference type="PROSITE" id="PS50885"/>
    </source>
</evidence>
<keyword evidence="2 4" id="KW-0807">Transducer</keyword>
<dbReference type="SMART" id="SM01358">
    <property type="entry name" value="HBM"/>
    <property type="match status" value="1"/>
</dbReference>
<evidence type="ECO:0000256" key="5">
    <source>
        <dbReference type="SAM" id="Coils"/>
    </source>
</evidence>
<keyword evidence="5" id="KW-0175">Coiled coil</keyword>
<evidence type="ECO:0000256" key="2">
    <source>
        <dbReference type="ARBA" id="ARBA00023224"/>
    </source>
</evidence>
<feature type="transmembrane region" description="Helical" evidence="7">
    <location>
        <begin position="295"/>
        <end position="315"/>
    </location>
</feature>
<dbReference type="Proteomes" id="UP000184600">
    <property type="component" value="Unassembled WGS sequence"/>
</dbReference>
<protein>
    <submittedName>
        <fullName evidence="11">Methyl-accepting chemotaxis protein II</fullName>
    </submittedName>
</protein>
<organism evidence="11 12">
    <name type="scientific">Vibrio quintilis</name>
    <dbReference type="NCBI Taxonomy" id="1117707"/>
    <lineage>
        <taxon>Bacteria</taxon>
        <taxon>Pseudomonadati</taxon>
        <taxon>Pseudomonadota</taxon>
        <taxon>Gammaproteobacteria</taxon>
        <taxon>Vibrionales</taxon>
        <taxon>Vibrionaceae</taxon>
        <taxon>Vibrio</taxon>
    </lineage>
</organism>
<evidence type="ECO:0000313" key="12">
    <source>
        <dbReference type="Proteomes" id="UP000184600"/>
    </source>
</evidence>
<sequence>MFGFKKMLYSGFGALTVLMIFVGIASYNALNHSSQGFTTYRSLARTTNLSGRIQANLLQMRLNVKDYILSSDLRDKADYERHLANTQQFIEAAKHEVKNPQRKESIFKISKLLEEYNQGFSEVVKLKALRNHNVNEVMNVKGPEIEKNLSQVLFTAKEDGDVEVSYIASLGLRHLLLARLYALKFLDTNNQTAVDRVDQELDELYESFAELDQQLQEGKRRTLLERVMAGTKVYRQSFNAVVSEVFQRNDIIKSTLDRIGPVAANHIENIKLSVKKEQDTLGPELQQENRTANHIIELIVVISVAGSLLIGFWIVRITFRQLGGDPKEVSDIVKQVSAGDLSVALNADEETEGSLYESIRMMVAALQKKAKLTQQIASGDLSQQADIVSEKDSLGYSLQEMVTNLTDLLRQVQDSGEQISVGSHQISQASQSLAEGAEDQSQSVERLSASLAELSSQTSVNADSAEEASHLALLAKDAVTEGQEKMHTLVTAMMEIKTATHSITDFINTIDEIAEQTNLLALNAAIEAARAGEQGKGFAVVADEVRMLASRSTDAAQETAKLIQMAADKTLTGAEIAEHTSESLGTVFEQINSSADLIAQIAQASKEQALGVDEAHQAVAFIEEVTRGNASASVETAAAVDELASQSRMMRDMLQRFSFHQRQA</sequence>
<feature type="domain" description="Methyl-accepting transducer" evidence="8">
    <location>
        <begin position="415"/>
        <end position="644"/>
    </location>
</feature>
<dbReference type="InterPro" id="IPR004090">
    <property type="entry name" value="Chemotax_Me-accpt_rcpt"/>
</dbReference>
<proteinExistence type="inferred from homology"/>
<keyword evidence="7" id="KW-0812">Transmembrane</keyword>
<dbReference type="GO" id="GO:0004888">
    <property type="term" value="F:transmembrane signaling receptor activity"/>
    <property type="evidence" value="ECO:0007669"/>
    <property type="project" value="InterPro"/>
</dbReference>
<dbReference type="RefSeq" id="WP_073582156.1">
    <property type="nucleotide sequence ID" value="NZ_AP024897.1"/>
</dbReference>
<evidence type="ECO:0000313" key="11">
    <source>
        <dbReference type="EMBL" id="SHO56310.1"/>
    </source>
</evidence>
<dbReference type="SMART" id="SM00283">
    <property type="entry name" value="MA"/>
    <property type="match status" value="1"/>
</dbReference>
<dbReference type="InterPro" id="IPR024478">
    <property type="entry name" value="HlyB_4HB_MCP"/>
</dbReference>
<dbReference type="Pfam" id="PF12729">
    <property type="entry name" value="4HB_MCP_1"/>
    <property type="match status" value="1"/>
</dbReference>
<accession>A0A1M7YUF7</accession>
<keyword evidence="12" id="KW-1185">Reference proteome</keyword>